<proteinExistence type="predicted"/>
<gene>
    <name evidence="5" type="ORF">L0U89_15485</name>
</gene>
<evidence type="ECO:0000256" key="1">
    <source>
        <dbReference type="ARBA" id="ARBA00022737"/>
    </source>
</evidence>
<reference evidence="5 6" key="1">
    <citation type="submission" date="2022-01" db="EMBL/GenBank/DDBJ databases">
        <title>Mariniradius saccharolyticus sp. nov., isolated from sediment of a river.</title>
        <authorList>
            <person name="Liu H."/>
        </authorList>
    </citation>
    <scope>NUCLEOTIDE SEQUENCE [LARGE SCALE GENOMIC DNA]</scope>
    <source>
        <strain evidence="5 6">RY-2</strain>
    </source>
</reference>
<feature type="domain" description="Protein-PII uridylyltransferase N-terminal" evidence="3">
    <location>
        <begin position="167"/>
        <end position="305"/>
    </location>
</feature>
<dbReference type="EMBL" id="JAKEVZ010000012">
    <property type="protein sequence ID" value="MCF1752462.1"/>
    <property type="molecule type" value="Genomic_DNA"/>
</dbReference>
<dbReference type="Gene3D" id="3.10.580.10">
    <property type="entry name" value="CBS-domain"/>
    <property type="match status" value="1"/>
</dbReference>
<dbReference type="Pfam" id="PF03445">
    <property type="entry name" value="DUF294"/>
    <property type="match status" value="1"/>
</dbReference>
<accession>A0ABS9BWL4</accession>
<sequence>MFTYAGQMAASENLSDHFYTKKVADLHHRRLLVFHPKTPVSGVAAAMAEEKMSCVFVGLGEDDIQGYVTDITLRDKVLAKGISAEIEVAEIMDSGIVFILRQAFLYEALLLMFRTKTRYLLVREHGKFVGWISRNKILSEQAQGPFMFIQSVKQALDTEELASKWAQLPSIIHDLLSKGMKAQIINQIITAISDAISLRIIENVIHEMGPPPAKFVFFVLGSEGRSEQTLKTDQDNAIIYEDKANEQREIVREYFLEFADRVSTDLDRVGIIFCKGGYMAKNPKWTHSLSHWQRNYENWIQESSQETVMKYATFFDCRPIFGDFSLLDQLKAFMGDLLEKAPERFFINMGYNALQFEPPLSFFRGIRTYEIDGEKHFNIKKTMTPIVDLARVYALHHRIFETNTGERIKALESLGVFSHKESNELSHAYYYLMGLRLEKQSLQLLQKDEKASNHVNIDHLTKVQMVTLVEIFKVIKEFQLKIRVAFTKNIF</sequence>
<evidence type="ECO:0000259" key="4">
    <source>
        <dbReference type="Pfam" id="PF10335"/>
    </source>
</evidence>
<dbReference type="SUPFAM" id="SSF54631">
    <property type="entry name" value="CBS-domain pair"/>
    <property type="match status" value="1"/>
</dbReference>
<protein>
    <submittedName>
        <fullName evidence="5">DUF294 nucleotidyltransferase-like domain-containing protein</fullName>
    </submittedName>
</protein>
<dbReference type="PANTHER" id="PTHR48108">
    <property type="entry name" value="CBS DOMAIN-CONTAINING PROTEIN CBSX2, CHLOROPLASTIC"/>
    <property type="match status" value="1"/>
</dbReference>
<dbReference type="InterPro" id="IPR000644">
    <property type="entry name" value="CBS_dom"/>
</dbReference>
<comment type="caution">
    <text evidence="5">The sequence shown here is derived from an EMBL/GenBank/DDBJ whole genome shotgun (WGS) entry which is preliminary data.</text>
</comment>
<organism evidence="5 6">
    <name type="scientific">Mariniradius sediminis</name>
    <dbReference type="NCBI Taxonomy" id="2909237"/>
    <lineage>
        <taxon>Bacteria</taxon>
        <taxon>Pseudomonadati</taxon>
        <taxon>Bacteroidota</taxon>
        <taxon>Cytophagia</taxon>
        <taxon>Cytophagales</taxon>
        <taxon>Cyclobacteriaceae</taxon>
        <taxon>Mariniradius</taxon>
    </lineage>
</organism>
<feature type="domain" description="DUF294" evidence="4">
    <location>
        <begin position="344"/>
        <end position="483"/>
    </location>
</feature>
<evidence type="ECO:0000313" key="6">
    <source>
        <dbReference type="Proteomes" id="UP001201449"/>
    </source>
</evidence>
<evidence type="ECO:0000313" key="5">
    <source>
        <dbReference type="EMBL" id="MCF1752462.1"/>
    </source>
</evidence>
<dbReference type="RefSeq" id="WP_234862351.1">
    <property type="nucleotide sequence ID" value="NZ_JAKEVZ010000012.1"/>
</dbReference>
<dbReference type="Pfam" id="PF10335">
    <property type="entry name" value="DUF294_C"/>
    <property type="match status" value="1"/>
</dbReference>
<feature type="domain" description="CBS" evidence="2">
    <location>
        <begin position="88"/>
        <end position="140"/>
    </location>
</feature>
<name>A0ABS9BWL4_9BACT</name>
<evidence type="ECO:0000259" key="2">
    <source>
        <dbReference type="Pfam" id="PF00571"/>
    </source>
</evidence>
<dbReference type="CDD" id="cd05401">
    <property type="entry name" value="NT_GlnE_GlnD_like"/>
    <property type="match status" value="1"/>
</dbReference>
<keyword evidence="6" id="KW-1185">Reference proteome</keyword>
<evidence type="ECO:0000259" key="3">
    <source>
        <dbReference type="Pfam" id="PF03445"/>
    </source>
</evidence>
<keyword evidence="1" id="KW-0677">Repeat</keyword>
<feature type="domain" description="CBS" evidence="2">
    <location>
        <begin position="23"/>
        <end position="76"/>
    </location>
</feature>
<dbReference type="Proteomes" id="UP001201449">
    <property type="component" value="Unassembled WGS sequence"/>
</dbReference>
<dbReference type="InterPro" id="IPR005105">
    <property type="entry name" value="GlnD_Uridyltrans_N"/>
</dbReference>
<dbReference type="InterPro" id="IPR046342">
    <property type="entry name" value="CBS_dom_sf"/>
</dbReference>
<dbReference type="PANTHER" id="PTHR48108:SF31">
    <property type="entry name" value="CBS DOMAIN AND CYCLIC NUCLEOTIDE-REGULATED NUCLEOTIDYLTRANSFERASE"/>
    <property type="match status" value="1"/>
</dbReference>
<dbReference type="Pfam" id="PF00571">
    <property type="entry name" value="CBS"/>
    <property type="match status" value="2"/>
</dbReference>
<dbReference type="InterPro" id="IPR051462">
    <property type="entry name" value="CBS_domain-containing"/>
</dbReference>
<dbReference type="InterPro" id="IPR018821">
    <property type="entry name" value="DUF294_put_nucleoTrafse_sb-bd"/>
</dbReference>